<name>W3V3T6_9GAMM</name>
<sequence>MTLSLFSQSPIAMTVTADTASERAYLPAPHTLRNNLDRELHDAVLPGLSLWYTPIF</sequence>
<accession>W3V3T6</accession>
<dbReference type="AlphaFoldDB" id="W3V3T6"/>
<protein>
    <submittedName>
        <fullName evidence="1">Uncharacterized protein</fullName>
    </submittedName>
</protein>
<keyword evidence="2" id="KW-1185">Reference proteome</keyword>
<evidence type="ECO:0000313" key="1">
    <source>
        <dbReference type="EMBL" id="ETS29714.1"/>
    </source>
</evidence>
<dbReference type="Proteomes" id="UP000018957">
    <property type="component" value="Unassembled WGS sequence"/>
</dbReference>
<organism evidence="1 2">
    <name type="scientific">Photorhabdus khanii NC19</name>
    <dbReference type="NCBI Taxonomy" id="1004151"/>
    <lineage>
        <taxon>Bacteria</taxon>
        <taxon>Pseudomonadati</taxon>
        <taxon>Pseudomonadota</taxon>
        <taxon>Gammaproteobacteria</taxon>
        <taxon>Enterobacterales</taxon>
        <taxon>Morganellaceae</taxon>
        <taxon>Photorhabdus</taxon>
    </lineage>
</organism>
<reference evidence="1 2" key="1">
    <citation type="submission" date="2013-11" db="EMBL/GenBank/DDBJ databases">
        <title>Elucidation of the Photorhabdus temperata genome and generation of transposon mutant library to identify motility mutants.</title>
        <authorList>
            <person name="Hurst S.G.IV."/>
            <person name="Micheals B."/>
            <person name="Abebe-Akele F."/>
            <person name="Rowedder H."/>
            <person name="Bullock H."/>
            <person name="Jackobeck R."/>
            <person name="Janicki E."/>
            <person name="Tisa L.S."/>
        </authorList>
    </citation>
    <scope>NUCLEOTIDE SEQUENCE [LARGE SCALE GENOMIC DNA]</scope>
    <source>
        <strain evidence="1 2">NC19</strain>
    </source>
</reference>
<proteinExistence type="predicted"/>
<gene>
    <name evidence="1" type="ORF">PTE_04141</name>
</gene>
<comment type="caution">
    <text evidence="1">The sequence shown here is derived from an EMBL/GenBank/DDBJ whole genome shotgun (WGS) entry which is preliminary data.</text>
</comment>
<dbReference type="EMBL" id="AYSJ01000015">
    <property type="protein sequence ID" value="ETS29714.1"/>
    <property type="molecule type" value="Genomic_DNA"/>
</dbReference>
<evidence type="ECO:0000313" key="2">
    <source>
        <dbReference type="Proteomes" id="UP000018957"/>
    </source>
</evidence>